<evidence type="ECO:0000313" key="2">
    <source>
        <dbReference type="Proteomes" id="UP000031737"/>
    </source>
</evidence>
<reference evidence="1 2" key="1">
    <citation type="submission" date="2013-07" db="EMBL/GenBank/DDBJ databases">
        <authorList>
            <person name="Stoco P.H."/>
            <person name="Wagner G."/>
            <person name="Gerber A."/>
            <person name="Zaha A."/>
            <person name="Thompson C."/>
            <person name="Bartholomeu D.C."/>
            <person name="Luckemeyer D.D."/>
            <person name="Bahia D."/>
            <person name="Loreto E."/>
            <person name="Prestes E.B."/>
            <person name="Lima F.M."/>
            <person name="Rodrigues-Luiz G."/>
            <person name="Vallejo G.A."/>
            <person name="Filho J.F."/>
            <person name="Monteiro K.M."/>
            <person name="Tyler K.M."/>
            <person name="de Almeida L.G."/>
            <person name="Ortiz M.F."/>
            <person name="Siervo M.A."/>
            <person name="de Moraes M.H."/>
            <person name="Cunha O.L."/>
            <person name="Mendonca-Neto R."/>
            <person name="Silva R."/>
            <person name="Teixeira S.M."/>
            <person name="Murta S.M."/>
            <person name="Sincero T.C."/>
            <person name="Mendes T.A."/>
            <person name="Urmenyi T.P."/>
            <person name="Silva V.G."/>
            <person name="da Rocha W.D."/>
            <person name="Andersson B."/>
            <person name="Romanha A.J."/>
            <person name="Steindel M."/>
            <person name="de Vasconcelos A.T."/>
            <person name="Grisard E.C."/>
        </authorList>
    </citation>
    <scope>NUCLEOTIDE SEQUENCE [LARGE SCALE GENOMIC DNA]</scope>
    <source>
        <strain evidence="1 2">SC58</strain>
    </source>
</reference>
<dbReference type="EMBL" id="AUPL01007837">
    <property type="protein sequence ID" value="ESL04948.1"/>
    <property type="molecule type" value="Genomic_DNA"/>
</dbReference>
<name>A0A061IRL3_TRYRA</name>
<accession>A0A061IRL3</accession>
<comment type="caution">
    <text evidence="1">The sequence shown here is derived from an EMBL/GenBank/DDBJ whole genome shotgun (WGS) entry which is preliminary data.</text>
</comment>
<proteinExistence type="predicted"/>
<protein>
    <submittedName>
        <fullName evidence="1">Uncharacterized protein</fullName>
    </submittedName>
</protein>
<gene>
    <name evidence="1" type="ORF">TRSC58_07487</name>
</gene>
<organism evidence="1 2">
    <name type="scientific">Trypanosoma rangeli SC58</name>
    <dbReference type="NCBI Taxonomy" id="429131"/>
    <lineage>
        <taxon>Eukaryota</taxon>
        <taxon>Discoba</taxon>
        <taxon>Euglenozoa</taxon>
        <taxon>Kinetoplastea</taxon>
        <taxon>Metakinetoplastina</taxon>
        <taxon>Trypanosomatida</taxon>
        <taxon>Trypanosomatidae</taxon>
        <taxon>Trypanosoma</taxon>
        <taxon>Herpetosoma</taxon>
    </lineage>
</organism>
<sequence>MHFFVVFPCAVYFFLFVCLGCRFHSYKILAFFFFNWFLRVCRRGILYFFLGHNARAHRLLPALSAEDPSEGGKREEWWGGTSGTPFECVLKGK</sequence>
<dbReference type="Proteomes" id="UP000031737">
    <property type="component" value="Unassembled WGS sequence"/>
</dbReference>
<keyword evidence="2" id="KW-1185">Reference proteome</keyword>
<evidence type="ECO:0000313" key="1">
    <source>
        <dbReference type="EMBL" id="ESL04948.1"/>
    </source>
</evidence>
<dbReference type="VEuPathDB" id="TriTrypDB:TRSC58_07487"/>
<dbReference type="AlphaFoldDB" id="A0A061IRL3"/>